<protein>
    <submittedName>
        <fullName evidence="1">Uncharacterized protein</fullName>
    </submittedName>
</protein>
<keyword evidence="2" id="KW-1185">Reference proteome</keyword>
<evidence type="ECO:0000313" key="2">
    <source>
        <dbReference type="Proteomes" id="UP000271098"/>
    </source>
</evidence>
<proteinExistence type="predicted"/>
<accession>A0A3P6PAG1</accession>
<sequence length="109" mass="12641">MKTRREGHFGLLIPPYAAVCATQFHSVILFSSKQNLLETFKYAEGMRQATEALRDLMELVNMPDFEDREGWKRKNSNKNDVVFSKRYSMGKVFTMKVDFLFSRPSPKPG</sequence>
<evidence type="ECO:0000313" key="1">
    <source>
        <dbReference type="EMBL" id="VDK33299.1"/>
    </source>
</evidence>
<dbReference type="EMBL" id="UYRT01003336">
    <property type="protein sequence ID" value="VDK33299.1"/>
    <property type="molecule type" value="Genomic_DNA"/>
</dbReference>
<dbReference type="AlphaFoldDB" id="A0A3P6PAG1"/>
<organism evidence="1 2">
    <name type="scientific">Gongylonema pulchrum</name>
    <dbReference type="NCBI Taxonomy" id="637853"/>
    <lineage>
        <taxon>Eukaryota</taxon>
        <taxon>Metazoa</taxon>
        <taxon>Ecdysozoa</taxon>
        <taxon>Nematoda</taxon>
        <taxon>Chromadorea</taxon>
        <taxon>Rhabditida</taxon>
        <taxon>Spirurina</taxon>
        <taxon>Spiruromorpha</taxon>
        <taxon>Spiruroidea</taxon>
        <taxon>Gongylonematidae</taxon>
        <taxon>Gongylonema</taxon>
    </lineage>
</organism>
<name>A0A3P6PAG1_9BILA</name>
<dbReference type="Proteomes" id="UP000271098">
    <property type="component" value="Unassembled WGS sequence"/>
</dbReference>
<reference evidence="1 2" key="1">
    <citation type="submission" date="2018-11" db="EMBL/GenBank/DDBJ databases">
        <authorList>
            <consortium name="Pathogen Informatics"/>
        </authorList>
    </citation>
    <scope>NUCLEOTIDE SEQUENCE [LARGE SCALE GENOMIC DNA]</scope>
</reference>
<dbReference type="OrthoDB" id="10482287at2759"/>
<gene>
    <name evidence="1" type="ORF">GPUH_LOCUS2287</name>
</gene>